<evidence type="ECO:0000256" key="1">
    <source>
        <dbReference type="ARBA" id="ARBA00006926"/>
    </source>
</evidence>
<comment type="similarity">
    <text evidence="1">Belongs to the glutathione peroxidase family.</text>
</comment>
<evidence type="ECO:0000313" key="5">
    <source>
        <dbReference type="Proteomes" id="UP001295684"/>
    </source>
</evidence>
<dbReference type="PANTHER" id="PTHR11592:SF78">
    <property type="entry name" value="GLUTATHIONE PEROXIDASE"/>
    <property type="match status" value="1"/>
</dbReference>
<name>A0AAD1XWM0_EUPCR</name>
<sequence>MGSVLDLYKSKYDYVEHKYFSVFQVPLTTADNQKTTAQVGNVSLYVNMYHESDRCQEEIAKLNELSSKYSSNENADKNKGLQIIGLPTTDILIANPSSNIAQEILKFKPNFLILKPLDCNGQEMGEIFKFLKRYSPLFSFDIGKSSRLQRHFYKFLCDRYGLLHKFYTPEVGYDVIEKDIQELLAEQFDNNEYDSIIDPPEDLF</sequence>
<evidence type="ECO:0000256" key="2">
    <source>
        <dbReference type="ARBA" id="ARBA00022559"/>
    </source>
</evidence>
<dbReference type="GO" id="GO:0004601">
    <property type="term" value="F:peroxidase activity"/>
    <property type="evidence" value="ECO:0007669"/>
    <property type="project" value="UniProtKB-KW"/>
</dbReference>
<reference evidence="4" key="1">
    <citation type="submission" date="2023-07" db="EMBL/GenBank/DDBJ databases">
        <authorList>
            <consortium name="AG Swart"/>
            <person name="Singh M."/>
            <person name="Singh A."/>
            <person name="Seah K."/>
            <person name="Emmerich C."/>
        </authorList>
    </citation>
    <scope>NUCLEOTIDE SEQUENCE</scope>
    <source>
        <strain evidence="4">DP1</strain>
    </source>
</reference>
<gene>
    <name evidence="4" type="ORF">ECRASSUSDP1_LOCUS22258</name>
</gene>
<dbReference type="InterPro" id="IPR036249">
    <property type="entry name" value="Thioredoxin-like_sf"/>
</dbReference>
<dbReference type="SUPFAM" id="SSF52833">
    <property type="entry name" value="Thioredoxin-like"/>
    <property type="match status" value="1"/>
</dbReference>
<proteinExistence type="inferred from homology"/>
<accession>A0AAD1XWM0</accession>
<comment type="caution">
    <text evidence="4">The sequence shown here is derived from an EMBL/GenBank/DDBJ whole genome shotgun (WGS) entry which is preliminary data.</text>
</comment>
<dbReference type="PANTHER" id="PTHR11592">
    <property type="entry name" value="GLUTATHIONE PEROXIDASE"/>
    <property type="match status" value="1"/>
</dbReference>
<dbReference type="AlphaFoldDB" id="A0AAD1XWM0"/>
<dbReference type="GO" id="GO:0006979">
    <property type="term" value="P:response to oxidative stress"/>
    <property type="evidence" value="ECO:0007669"/>
    <property type="project" value="InterPro"/>
</dbReference>
<evidence type="ECO:0000313" key="4">
    <source>
        <dbReference type="EMBL" id="CAI2380818.1"/>
    </source>
</evidence>
<keyword evidence="3" id="KW-0560">Oxidoreductase</keyword>
<dbReference type="Proteomes" id="UP001295684">
    <property type="component" value="Unassembled WGS sequence"/>
</dbReference>
<dbReference type="Gene3D" id="3.40.30.10">
    <property type="entry name" value="Glutaredoxin"/>
    <property type="match status" value="1"/>
</dbReference>
<evidence type="ECO:0000256" key="3">
    <source>
        <dbReference type="ARBA" id="ARBA00023002"/>
    </source>
</evidence>
<organism evidence="4 5">
    <name type="scientific">Euplotes crassus</name>
    <dbReference type="NCBI Taxonomy" id="5936"/>
    <lineage>
        <taxon>Eukaryota</taxon>
        <taxon>Sar</taxon>
        <taxon>Alveolata</taxon>
        <taxon>Ciliophora</taxon>
        <taxon>Intramacronucleata</taxon>
        <taxon>Spirotrichea</taxon>
        <taxon>Hypotrichia</taxon>
        <taxon>Euplotida</taxon>
        <taxon>Euplotidae</taxon>
        <taxon>Moneuplotes</taxon>
    </lineage>
</organism>
<keyword evidence="5" id="KW-1185">Reference proteome</keyword>
<keyword evidence="2" id="KW-0575">Peroxidase</keyword>
<dbReference type="PROSITE" id="PS51355">
    <property type="entry name" value="GLUTATHIONE_PEROXID_3"/>
    <property type="match status" value="1"/>
</dbReference>
<dbReference type="InterPro" id="IPR000889">
    <property type="entry name" value="Glutathione_peroxidase"/>
</dbReference>
<protein>
    <submittedName>
        <fullName evidence="4">Uncharacterized protein</fullName>
    </submittedName>
</protein>
<dbReference type="EMBL" id="CAMPGE010022808">
    <property type="protein sequence ID" value="CAI2380818.1"/>
    <property type="molecule type" value="Genomic_DNA"/>
</dbReference>